<evidence type="ECO:0000313" key="2">
    <source>
        <dbReference type="Proteomes" id="UP000037035"/>
    </source>
</evidence>
<name>A0A0L6UPW3_9BASI</name>
<accession>A0A0L6UPW3</accession>
<evidence type="ECO:0000313" key="1">
    <source>
        <dbReference type="EMBL" id="KNZ50576.1"/>
    </source>
</evidence>
<dbReference type="Proteomes" id="UP000037035">
    <property type="component" value="Unassembled WGS sequence"/>
</dbReference>
<reference evidence="1 2" key="1">
    <citation type="submission" date="2015-08" db="EMBL/GenBank/DDBJ databases">
        <title>Next Generation Sequencing and Analysis of the Genome of Puccinia sorghi L Schw, the Causal Agent of Maize Common Rust.</title>
        <authorList>
            <person name="Rochi L."/>
            <person name="Burguener G."/>
            <person name="Darino M."/>
            <person name="Turjanski A."/>
            <person name="Kreff E."/>
            <person name="Dieguez M.J."/>
            <person name="Sacco F."/>
        </authorList>
    </citation>
    <scope>NUCLEOTIDE SEQUENCE [LARGE SCALE GENOMIC DNA]</scope>
    <source>
        <strain evidence="1 2">RO10H11247</strain>
    </source>
</reference>
<proteinExistence type="predicted"/>
<dbReference type="AlphaFoldDB" id="A0A0L6UPW3"/>
<dbReference type="EMBL" id="LAVV01009436">
    <property type="protein sequence ID" value="KNZ50576.1"/>
    <property type="molecule type" value="Genomic_DNA"/>
</dbReference>
<sequence>MMKDVEMEERLSLLNVGEKGIWKQMLQPRIELRSFGLVGRPLLSGLCSGGLQPRLPAVDMQYAPAKLPSKLQMSVYVDFLAQSLCIKAWLNQVWRMVGVTTEASWDFLHVNCRQLSNSHKYCQLVHQLTYYYGCSTAVTLNCNVCWPANKHQVHSLKSRPCYSHPNQSKSPKAQLQKILPSSNGQQTCGCYVSSCKKTQKLKQGLTKYVPHDFKELLNLANPALAWKAQPNPMLLWRGIKIFCDCLYQLMLVYSEKSTEKSYLYSRLLTEEYTKVWRLEMIPQLQKPLVSPRGGLQDHNRVLIRWFGNVISSSQPLKGREIQITHLILTAETFREFSRDYLRSAPGKAGRTSDEMVSFSGVFIGAMRKPRKCLGPSRGAKCSFRCSYITNRLMLSLISMWHVFNYSKHMGFVSICYEYFQHSFLLLFNIGGLLTYVKIFHVTSESLGADMYILMTSEALRTLYKWFILCYQVILCFPKSFDLASFFLFTTAFHGTFMQYITSQVEHRMKLGHCKKKTCSPADDIQHASAKLPSKLHPPEQINKHLTTGEMRLLN</sequence>
<dbReference type="VEuPathDB" id="FungiDB:VP01_4340g1"/>
<comment type="caution">
    <text evidence="1">The sequence shown here is derived from an EMBL/GenBank/DDBJ whole genome shotgun (WGS) entry which is preliminary data.</text>
</comment>
<organism evidence="1 2">
    <name type="scientific">Puccinia sorghi</name>
    <dbReference type="NCBI Taxonomy" id="27349"/>
    <lineage>
        <taxon>Eukaryota</taxon>
        <taxon>Fungi</taxon>
        <taxon>Dikarya</taxon>
        <taxon>Basidiomycota</taxon>
        <taxon>Pucciniomycotina</taxon>
        <taxon>Pucciniomycetes</taxon>
        <taxon>Pucciniales</taxon>
        <taxon>Pucciniaceae</taxon>
        <taxon>Puccinia</taxon>
    </lineage>
</organism>
<keyword evidence="2" id="KW-1185">Reference proteome</keyword>
<protein>
    <submittedName>
        <fullName evidence="1">Uncharacterized protein</fullName>
    </submittedName>
</protein>
<gene>
    <name evidence="1" type="ORF">VP01_4340g1</name>
</gene>